<dbReference type="GO" id="GO:0042254">
    <property type="term" value="P:ribosome biogenesis"/>
    <property type="evidence" value="ECO:0007669"/>
    <property type="project" value="InterPro"/>
</dbReference>
<keyword evidence="3" id="KW-0472">Membrane</keyword>
<dbReference type="KEGG" id="aplc:110986741"/>
<feature type="region of interest" description="Disordered" evidence="2">
    <location>
        <begin position="83"/>
        <end position="102"/>
    </location>
</feature>
<keyword evidence="3" id="KW-0812">Transmembrane</keyword>
<sequence length="538" mass="61082">MAAPTNEPMEHVGSQKMTQTQRKAVILNIKEHEKLFLESREHSNSLVELLEIVQSDDKTVATAAVKSLHKIFSRLLSKDALTSDTPRTKSMKGNRETREATVNPEEQYKAWLQARYHDCLRCLARVIDTFTDAPALQEITLCSLMKLLQTESNHPLRKKDLDGYTFPISVLAHVVPKLLSKDTDMKDLIGRFQEYLEYDDIRFYALSQVRQYLGQIVKKDDKQDLTVLCNNTFALLEHVTMPTAGEDIGNFMCRAPGEDEEVKVTSLKNHRRHFSESWLVFLSLTLPPAIYKKALVILHEVVMPHMSNPLLLTDFLTISYNIGGAISLLALNGLFILITKHNLEYPEFYKKLYALFEPGIFHVKYRARFFHLVDLFLSSTYLPAYLVAAFAKRLSRLALTAPPSALMLVIPFVGNLLHRHPSCQVMVHRPDGPSELADDPCIMDETDPAKCRAMESSLWEIQTLKSHYHPGVATAAAWTDRPLPKEEWDISEHLELSTAEMIGSVTNKKMKAAPVEFEPPKGLFGDKEDTFAKLWACD</sequence>
<evidence type="ECO:0000259" key="4">
    <source>
        <dbReference type="Pfam" id="PF03914"/>
    </source>
</evidence>
<protein>
    <submittedName>
        <fullName evidence="6">Nucleolar complex protein 4 homolog</fullName>
    </submittedName>
</protein>
<proteinExistence type="inferred from homology"/>
<dbReference type="RefSeq" id="XP_022104594.1">
    <property type="nucleotide sequence ID" value="XM_022248902.1"/>
</dbReference>
<evidence type="ECO:0000256" key="3">
    <source>
        <dbReference type="SAM" id="Phobius"/>
    </source>
</evidence>
<feature type="domain" description="CCAAT-binding factor" evidence="4">
    <location>
        <begin position="327"/>
        <end position="476"/>
    </location>
</feature>
<dbReference type="Proteomes" id="UP000694845">
    <property type="component" value="Unplaced"/>
</dbReference>
<dbReference type="Pfam" id="PF03914">
    <property type="entry name" value="CBF"/>
    <property type="match status" value="1"/>
</dbReference>
<comment type="similarity">
    <text evidence="1">Belongs to the CBF/MAK21 family.</text>
</comment>
<keyword evidence="3" id="KW-1133">Transmembrane helix</keyword>
<accession>A0A8B7ZG61</accession>
<dbReference type="GO" id="GO:0032040">
    <property type="term" value="C:small-subunit processome"/>
    <property type="evidence" value="ECO:0007669"/>
    <property type="project" value="TreeGrafter"/>
</dbReference>
<dbReference type="GeneID" id="110986741"/>
<dbReference type="OMA" id="YYNNIVT"/>
<dbReference type="InterPro" id="IPR027193">
    <property type="entry name" value="Noc4"/>
</dbReference>
<dbReference type="CTD" id="79050"/>
<evidence type="ECO:0000256" key="2">
    <source>
        <dbReference type="SAM" id="MobiDB-lite"/>
    </source>
</evidence>
<dbReference type="AlphaFoldDB" id="A0A8B7ZG61"/>
<name>A0A8B7ZG61_ACAPL</name>
<evidence type="ECO:0000313" key="5">
    <source>
        <dbReference type="Proteomes" id="UP000694845"/>
    </source>
</evidence>
<dbReference type="PANTHER" id="PTHR12455">
    <property type="entry name" value="NUCLEOLAR COMPLEX PROTEIN 4"/>
    <property type="match status" value="1"/>
</dbReference>
<evidence type="ECO:0000256" key="1">
    <source>
        <dbReference type="ARBA" id="ARBA00007797"/>
    </source>
</evidence>
<organism evidence="5 6">
    <name type="scientific">Acanthaster planci</name>
    <name type="common">Crown-of-thorns starfish</name>
    <dbReference type="NCBI Taxonomy" id="133434"/>
    <lineage>
        <taxon>Eukaryota</taxon>
        <taxon>Metazoa</taxon>
        <taxon>Echinodermata</taxon>
        <taxon>Eleutherozoa</taxon>
        <taxon>Asterozoa</taxon>
        <taxon>Asteroidea</taxon>
        <taxon>Valvatacea</taxon>
        <taxon>Valvatida</taxon>
        <taxon>Acanthasteridae</taxon>
        <taxon>Acanthaster</taxon>
    </lineage>
</organism>
<feature type="transmembrane region" description="Helical" evidence="3">
    <location>
        <begin position="318"/>
        <end position="338"/>
    </location>
</feature>
<dbReference type="InterPro" id="IPR005612">
    <property type="entry name" value="CCAAT-binding_factor"/>
</dbReference>
<dbReference type="GO" id="GO:0030692">
    <property type="term" value="C:Noc4p-Nop14p complex"/>
    <property type="evidence" value="ECO:0007669"/>
    <property type="project" value="TreeGrafter"/>
</dbReference>
<evidence type="ECO:0000313" key="6">
    <source>
        <dbReference type="RefSeq" id="XP_022104594.1"/>
    </source>
</evidence>
<reference evidence="6" key="1">
    <citation type="submission" date="2025-08" db="UniProtKB">
        <authorList>
            <consortium name="RefSeq"/>
        </authorList>
    </citation>
    <scope>IDENTIFICATION</scope>
</reference>
<feature type="transmembrane region" description="Helical" evidence="3">
    <location>
        <begin position="369"/>
        <end position="391"/>
    </location>
</feature>
<dbReference type="OrthoDB" id="10263185at2759"/>
<dbReference type="PANTHER" id="PTHR12455:SF0">
    <property type="entry name" value="NUCLEOLAR COMPLEX PROTEIN 4 HOMOLOG"/>
    <property type="match status" value="1"/>
</dbReference>
<gene>
    <name evidence="6" type="primary">LOC110986741</name>
</gene>
<keyword evidence="5" id="KW-1185">Reference proteome</keyword>